<gene>
    <name evidence="2" type="ORF">E0H73_38255</name>
</gene>
<evidence type="ECO:0000313" key="2">
    <source>
        <dbReference type="EMBL" id="TCC54608.1"/>
    </source>
</evidence>
<name>A0A4R0K9I0_9ACTN</name>
<dbReference type="Proteomes" id="UP000291144">
    <property type="component" value="Unassembled WGS sequence"/>
</dbReference>
<reference evidence="2 3" key="1">
    <citation type="submission" date="2019-02" db="EMBL/GenBank/DDBJ databases">
        <title>Kribbella capetownensis sp. nov. and Kribbella speibonae sp. nov., isolated from soil.</title>
        <authorList>
            <person name="Curtis S.M."/>
            <person name="Norton I."/>
            <person name="Everest G.J."/>
            <person name="Meyers P.R."/>
        </authorList>
    </citation>
    <scope>NUCLEOTIDE SEQUENCE [LARGE SCALE GENOMIC DNA]</scope>
    <source>
        <strain evidence="2 3">NRRL B-24813</strain>
    </source>
</reference>
<keyword evidence="3" id="KW-1185">Reference proteome</keyword>
<feature type="region of interest" description="Disordered" evidence="1">
    <location>
        <begin position="1"/>
        <end position="28"/>
    </location>
</feature>
<dbReference type="EMBL" id="SJKB01000018">
    <property type="protein sequence ID" value="TCC54608.1"/>
    <property type="molecule type" value="Genomic_DNA"/>
</dbReference>
<accession>A0A4R0K9I0</accession>
<comment type="caution">
    <text evidence="2">The sequence shown here is derived from an EMBL/GenBank/DDBJ whole genome shotgun (WGS) entry which is preliminary data.</text>
</comment>
<proteinExistence type="predicted"/>
<protein>
    <submittedName>
        <fullName evidence="2">Uncharacterized protein</fullName>
    </submittedName>
</protein>
<dbReference type="OrthoDB" id="3701297at2"/>
<dbReference type="AlphaFoldDB" id="A0A4R0K9I0"/>
<evidence type="ECO:0000313" key="3">
    <source>
        <dbReference type="Proteomes" id="UP000291144"/>
    </source>
</evidence>
<sequence>MSPPGNDGWAGARVAARRRSGAQHAGEGLSQLVAARSAALRSTQNSLPSGSCMTTKPVPSGSRWSLAMVAPMVRSHSTSASRGPSGSRQRWTRFLTTFSSSFWPKSSVIESVTTAAYGSSGASSSGRGALSTCSQKPANS</sequence>
<evidence type="ECO:0000256" key="1">
    <source>
        <dbReference type="SAM" id="MobiDB-lite"/>
    </source>
</evidence>
<organism evidence="2 3">
    <name type="scientific">Kribbella pittospori</name>
    <dbReference type="NCBI Taxonomy" id="722689"/>
    <lineage>
        <taxon>Bacteria</taxon>
        <taxon>Bacillati</taxon>
        <taxon>Actinomycetota</taxon>
        <taxon>Actinomycetes</taxon>
        <taxon>Propionibacteriales</taxon>
        <taxon>Kribbellaceae</taxon>
        <taxon>Kribbella</taxon>
    </lineage>
</organism>
<feature type="compositionally biased region" description="Low complexity" evidence="1">
    <location>
        <begin position="117"/>
        <end position="131"/>
    </location>
</feature>
<feature type="region of interest" description="Disordered" evidence="1">
    <location>
        <begin position="117"/>
        <end position="140"/>
    </location>
</feature>